<evidence type="ECO:0000259" key="1">
    <source>
        <dbReference type="Pfam" id="PF01408"/>
    </source>
</evidence>
<evidence type="ECO:0000313" key="3">
    <source>
        <dbReference type="EMBL" id="GLQ21299.1"/>
    </source>
</evidence>
<dbReference type="PANTHER" id="PTHR43708:SF8">
    <property type="entry name" value="OXIDOREDUCTASE"/>
    <property type="match status" value="1"/>
</dbReference>
<dbReference type="Proteomes" id="UP001161390">
    <property type="component" value="Unassembled WGS sequence"/>
</dbReference>
<feature type="domain" description="Gfo/Idh/MocA-like oxidoreductase N-terminal" evidence="1">
    <location>
        <begin position="1"/>
        <end position="112"/>
    </location>
</feature>
<dbReference type="PANTHER" id="PTHR43708">
    <property type="entry name" value="CONSERVED EXPRESSED OXIDOREDUCTASE (EUROFUNG)"/>
    <property type="match status" value="1"/>
</dbReference>
<comment type="caution">
    <text evidence="3">The sequence shown here is derived from an EMBL/GenBank/DDBJ whole genome shotgun (WGS) entry which is preliminary data.</text>
</comment>
<organism evidence="3 4">
    <name type="scientific">Algimonas porphyrae</name>
    <dbReference type="NCBI Taxonomy" id="1128113"/>
    <lineage>
        <taxon>Bacteria</taxon>
        <taxon>Pseudomonadati</taxon>
        <taxon>Pseudomonadota</taxon>
        <taxon>Alphaproteobacteria</taxon>
        <taxon>Maricaulales</taxon>
        <taxon>Robiginitomaculaceae</taxon>
        <taxon>Algimonas</taxon>
    </lineage>
</organism>
<evidence type="ECO:0008006" key="5">
    <source>
        <dbReference type="Google" id="ProtNLM"/>
    </source>
</evidence>
<reference evidence="3" key="2">
    <citation type="submission" date="2023-01" db="EMBL/GenBank/DDBJ databases">
        <title>Draft genome sequence of Algimonas porphyrae strain NBRC 108216.</title>
        <authorList>
            <person name="Sun Q."/>
            <person name="Mori K."/>
        </authorList>
    </citation>
    <scope>NUCLEOTIDE SEQUENCE</scope>
    <source>
        <strain evidence="3">NBRC 108216</strain>
    </source>
</reference>
<dbReference type="InterPro" id="IPR051317">
    <property type="entry name" value="Gfo/Idh/MocA_oxidoreduct"/>
</dbReference>
<dbReference type="SUPFAM" id="SSF55347">
    <property type="entry name" value="Glyceraldehyde-3-phosphate dehydrogenase-like, C-terminal domain"/>
    <property type="match status" value="1"/>
</dbReference>
<sequence length="357" mass="37392">MVGLGGVAQEHMRGIAASDRLVLAAGADINSDRASKSAADYGLKPYSDVTSMIANEALDGILVLTPPQFHLPVIKVAMNAGLPVLCEKPLAASRSDAEAIRNIVLQTGRAFQFGASYRFLPAIREAREIVQSGALGVIRCCSESLIGGQGAEAVESLSPVHYPEGGPGGTPMGLVDHGVHLIDAISWITGLAPTSVFGRGNISGDHPLAESVLMTLERGALVSLSYDEGTFGLSLPGSGVFTEGAGWNVDGFVSAGSYDAYPCILTIHGSDGALRIYPYANRLYHADADGLRQVPVDPLPNPNHFRLQAEEFGRAIRGEAQPGWAAGLDDGLAALDAVLGVYESQKSGRVVTLNYPD</sequence>
<evidence type="ECO:0000259" key="2">
    <source>
        <dbReference type="Pfam" id="PF22725"/>
    </source>
</evidence>
<feature type="domain" description="GFO/IDH/MocA-like oxidoreductase" evidence="2">
    <location>
        <begin position="123"/>
        <end position="225"/>
    </location>
</feature>
<name>A0ABQ5V3J2_9PROT</name>
<evidence type="ECO:0000313" key="4">
    <source>
        <dbReference type="Proteomes" id="UP001161390"/>
    </source>
</evidence>
<dbReference type="InterPro" id="IPR055170">
    <property type="entry name" value="GFO_IDH_MocA-like_dom"/>
</dbReference>
<dbReference type="InterPro" id="IPR000683">
    <property type="entry name" value="Gfo/Idh/MocA-like_OxRdtase_N"/>
</dbReference>
<accession>A0ABQ5V3J2</accession>
<reference evidence="3" key="1">
    <citation type="journal article" date="2014" name="Int. J. Syst. Evol. Microbiol.">
        <title>Complete genome of a new Firmicutes species belonging to the dominant human colonic microbiota ('Ruminococcus bicirculans') reveals two chromosomes and a selective capacity to utilize plant glucans.</title>
        <authorList>
            <consortium name="NISC Comparative Sequencing Program"/>
            <person name="Wegmann U."/>
            <person name="Louis P."/>
            <person name="Goesmann A."/>
            <person name="Henrissat B."/>
            <person name="Duncan S.H."/>
            <person name="Flint H.J."/>
        </authorList>
    </citation>
    <scope>NUCLEOTIDE SEQUENCE</scope>
    <source>
        <strain evidence="3">NBRC 108216</strain>
    </source>
</reference>
<dbReference type="SUPFAM" id="SSF51735">
    <property type="entry name" value="NAD(P)-binding Rossmann-fold domains"/>
    <property type="match status" value="1"/>
</dbReference>
<dbReference type="Gene3D" id="3.40.50.720">
    <property type="entry name" value="NAD(P)-binding Rossmann-like Domain"/>
    <property type="match status" value="1"/>
</dbReference>
<dbReference type="Pfam" id="PF22725">
    <property type="entry name" value="GFO_IDH_MocA_C3"/>
    <property type="match status" value="1"/>
</dbReference>
<gene>
    <name evidence="3" type="ORF">GCM10007854_22540</name>
</gene>
<dbReference type="Gene3D" id="3.30.360.10">
    <property type="entry name" value="Dihydrodipicolinate Reductase, domain 2"/>
    <property type="match status" value="1"/>
</dbReference>
<proteinExistence type="predicted"/>
<keyword evidence="4" id="KW-1185">Reference proteome</keyword>
<dbReference type="Pfam" id="PF01408">
    <property type="entry name" value="GFO_IDH_MocA"/>
    <property type="match status" value="1"/>
</dbReference>
<protein>
    <recommendedName>
        <fullName evidence="5">Gfo/Idh/MocA family oxidoreductase</fullName>
    </recommendedName>
</protein>
<dbReference type="EMBL" id="BSNJ01000004">
    <property type="protein sequence ID" value="GLQ21299.1"/>
    <property type="molecule type" value="Genomic_DNA"/>
</dbReference>
<dbReference type="InterPro" id="IPR036291">
    <property type="entry name" value="NAD(P)-bd_dom_sf"/>
</dbReference>